<keyword evidence="2" id="KW-1185">Reference proteome</keyword>
<reference evidence="1" key="1">
    <citation type="submission" date="2020-05" db="EMBL/GenBank/DDBJ databases">
        <title>Large-scale comparative analyses of tick genomes elucidate their genetic diversity and vector capacities.</title>
        <authorList>
            <person name="Jia N."/>
            <person name="Wang J."/>
            <person name="Shi W."/>
            <person name="Du L."/>
            <person name="Sun Y."/>
            <person name="Zhan W."/>
            <person name="Jiang J."/>
            <person name="Wang Q."/>
            <person name="Zhang B."/>
            <person name="Ji P."/>
            <person name="Sakyi L.B."/>
            <person name="Cui X."/>
            <person name="Yuan T."/>
            <person name="Jiang B."/>
            <person name="Yang W."/>
            <person name="Lam T.T.-Y."/>
            <person name="Chang Q."/>
            <person name="Ding S."/>
            <person name="Wang X."/>
            <person name="Zhu J."/>
            <person name="Ruan X."/>
            <person name="Zhao L."/>
            <person name="Wei J."/>
            <person name="Que T."/>
            <person name="Du C."/>
            <person name="Cheng J."/>
            <person name="Dai P."/>
            <person name="Han X."/>
            <person name="Huang E."/>
            <person name="Gao Y."/>
            <person name="Liu J."/>
            <person name="Shao H."/>
            <person name="Ye R."/>
            <person name="Li L."/>
            <person name="Wei W."/>
            <person name="Wang X."/>
            <person name="Wang C."/>
            <person name="Yang T."/>
            <person name="Huo Q."/>
            <person name="Li W."/>
            <person name="Guo W."/>
            <person name="Chen H."/>
            <person name="Zhou L."/>
            <person name="Ni X."/>
            <person name="Tian J."/>
            <person name="Zhou Y."/>
            <person name="Sheng Y."/>
            <person name="Liu T."/>
            <person name="Pan Y."/>
            <person name="Xia L."/>
            <person name="Li J."/>
            <person name="Zhao F."/>
            <person name="Cao W."/>
        </authorList>
    </citation>
    <scope>NUCLEOTIDE SEQUENCE</scope>
    <source>
        <strain evidence="1">Dsil-2018</strain>
    </source>
</reference>
<dbReference type="Proteomes" id="UP000821865">
    <property type="component" value="Chromosome 10"/>
</dbReference>
<name>A0ACB8DQ81_DERSI</name>
<dbReference type="EMBL" id="CM023479">
    <property type="protein sequence ID" value="KAH7974697.1"/>
    <property type="molecule type" value="Genomic_DNA"/>
</dbReference>
<gene>
    <name evidence="1" type="ORF">HPB49_018230</name>
</gene>
<sequence length="579" mass="60377">MMTMIAQDSTLGSDELSDDEATPNYDDDEEASPDAGVVDSKETSAAGGGGDAHMTDAASTSTRSEDVGSAKGGSPSASRRPCHDAGRVADEAMDTQQPLNMTAKPATSSLPGGSGFAGSGASTTGEHGFADRGQSPPAAEPDDLSAGTKDEDEEDDDDEQDKLDISSYDPERLKAFNMFVRLFVDENLDRMVPISRQPKEKIQAIIDSCSRQFPEFAERARKRIRTYLKSCRRTKRTRDLNGWDGRTAVPHLTSPLAEQILASACENETNNAKRMRLGLQPLPMELDIPGRSTTPGYHVTVGVGGPSGAGAVLTGVPSSLSVNSSAASVTNNVSSQLISRLTAPIVTSNASTNGLLATSSPAALSSVTAGSTLTASSAVTTSGVDVSAVCPFHMHHHHQQQFHQHFTTASANPSVVSSNGILTSPGTVTSSSSSSSPVNSFMNGVTGAVSPHTPHTHHHHKCFNNVSATNGVGLAAAAAVTAATAANGHHYHVHHRHAGSLGGTSVSSSSCNNSNNGPTDLSVKKCVGNGVDRPAMALKYSLNPNEVNAVKQLIAGYRESAAFLLRSADELEQLLLQQN</sequence>
<evidence type="ECO:0000313" key="1">
    <source>
        <dbReference type="EMBL" id="KAH7974697.1"/>
    </source>
</evidence>
<organism evidence="1 2">
    <name type="scientific">Dermacentor silvarum</name>
    <name type="common">Tick</name>
    <dbReference type="NCBI Taxonomy" id="543639"/>
    <lineage>
        <taxon>Eukaryota</taxon>
        <taxon>Metazoa</taxon>
        <taxon>Ecdysozoa</taxon>
        <taxon>Arthropoda</taxon>
        <taxon>Chelicerata</taxon>
        <taxon>Arachnida</taxon>
        <taxon>Acari</taxon>
        <taxon>Parasitiformes</taxon>
        <taxon>Ixodida</taxon>
        <taxon>Ixodoidea</taxon>
        <taxon>Ixodidae</taxon>
        <taxon>Rhipicephalinae</taxon>
        <taxon>Dermacentor</taxon>
    </lineage>
</organism>
<accession>A0ACB8DQ81</accession>
<protein>
    <submittedName>
        <fullName evidence="1">Uncharacterized protein</fullName>
    </submittedName>
</protein>
<comment type="caution">
    <text evidence="1">The sequence shown here is derived from an EMBL/GenBank/DDBJ whole genome shotgun (WGS) entry which is preliminary data.</text>
</comment>
<proteinExistence type="predicted"/>
<evidence type="ECO:0000313" key="2">
    <source>
        <dbReference type="Proteomes" id="UP000821865"/>
    </source>
</evidence>